<dbReference type="GO" id="GO:0008270">
    <property type="term" value="F:zinc ion binding"/>
    <property type="evidence" value="ECO:0007669"/>
    <property type="project" value="InterPro"/>
</dbReference>
<dbReference type="GO" id="GO:0000981">
    <property type="term" value="F:DNA-binding transcription factor activity, RNA polymerase II-specific"/>
    <property type="evidence" value="ECO:0007669"/>
    <property type="project" value="InterPro"/>
</dbReference>
<feature type="compositionally biased region" description="Polar residues" evidence="5">
    <location>
        <begin position="111"/>
        <end position="126"/>
    </location>
</feature>
<dbReference type="GO" id="GO:0005634">
    <property type="term" value="C:nucleus"/>
    <property type="evidence" value="ECO:0007669"/>
    <property type="project" value="UniProtKB-SubCell"/>
</dbReference>
<comment type="subcellular location">
    <subcellularLocation>
        <location evidence="1">Nucleus</location>
    </subcellularLocation>
</comment>
<sequence>MARPLKRGRACMACRFLKIKCDGQKPICGPCRKHPKDDDCEYSDGPARSRTKALEDTVARLEARLHELEHPEDSTPAVTLHDPYPHSQYPPYPPYPDPPLSMSSPGAPPQLTISLSPAGATQSLPNTPFHALPRLLSPAASGSGSSPDSQGAGLAPLSPFSPPRASPPSPLGIFDARGSASSAASVSAATPESSLSASSLDFEQAPPQGTSTGMGMGAGLDLLIHAFLPHAAGLGFFLDPAPFCGILPPSAAHPQSHAQVQSQAQAHPALLNALYAWGAHLTHDAREGRFARRALHALAGAALEPPPSSYSSHFPSSQFEAYSTQAPAYPNSHPNSNSNSDPYPLANPNSNSNSASYANPNPTSHPYPTSYEPGYSASTQPYADAQHSLHPLQAAVLLAYYLLRTGRLLPARALVAAASATASCVLHQPRGQGGEAPVMYLDVPHAGSRYHDAHDFRYRDAPDFRYHESGYAGGAVRVTRLPPAASASAHEARAAARAAVGALRCAAGVVLYGAGYGLDSGAGEFEGEFEEGFNPDFEGREGQEQNLSSPGARAETNTAALCARACVLLRRAVGLAGRWTAHVSPREAHAFAGVFDVLDGRVAGLRGQIAARYSGAGPDADAYPANASASANAPQYSNSAQYPNPAQYPTDPPYSTTSPYSNPTSNSAPSPYSNSNANSTPSPYTSPYTSPTSPFPSPPSSHASPRQRATAADTLRLARLLLAGATIALHGLFMHASAGSRAACVAAAREVLALGAGADDDGMHGDAAPVHPVMGTLWTLAVRVFGAELRRVRAGAAWGGGGDMQDGAADAGAGAGAEAEEAYAGLRAGLAGLRAGAASGSVLMRYELERAQEAVGGV</sequence>
<dbReference type="EMBL" id="JARJCN010000007">
    <property type="protein sequence ID" value="KAJ7099277.1"/>
    <property type="molecule type" value="Genomic_DNA"/>
</dbReference>
<name>A0AAD6XTS9_9AGAR</name>
<dbReference type="InterPro" id="IPR036864">
    <property type="entry name" value="Zn2-C6_fun-type_DNA-bd_sf"/>
</dbReference>
<keyword evidence="4" id="KW-0539">Nucleus</keyword>
<feature type="region of interest" description="Disordered" evidence="5">
    <location>
        <begin position="67"/>
        <end position="176"/>
    </location>
</feature>
<evidence type="ECO:0000256" key="2">
    <source>
        <dbReference type="ARBA" id="ARBA00022723"/>
    </source>
</evidence>
<feature type="compositionally biased region" description="Low complexity" evidence="5">
    <location>
        <begin position="625"/>
        <end position="641"/>
    </location>
</feature>
<feature type="compositionally biased region" description="Low complexity" evidence="5">
    <location>
        <begin position="653"/>
        <end position="692"/>
    </location>
</feature>
<feature type="region of interest" description="Disordered" evidence="5">
    <location>
        <begin position="625"/>
        <end position="710"/>
    </location>
</feature>
<evidence type="ECO:0000256" key="4">
    <source>
        <dbReference type="ARBA" id="ARBA00023242"/>
    </source>
</evidence>
<dbReference type="CDD" id="cd00067">
    <property type="entry name" value="GAL4"/>
    <property type="match status" value="1"/>
</dbReference>
<feature type="compositionally biased region" description="Pro residues" evidence="5">
    <location>
        <begin position="159"/>
        <end position="170"/>
    </location>
</feature>
<dbReference type="InterPro" id="IPR001138">
    <property type="entry name" value="Zn2Cys6_DnaBD"/>
</dbReference>
<keyword evidence="3" id="KW-0238">DNA-binding</keyword>
<evidence type="ECO:0000313" key="7">
    <source>
        <dbReference type="EMBL" id="KAJ7099277.1"/>
    </source>
</evidence>
<dbReference type="AlphaFoldDB" id="A0AAD6XTS9"/>
<dbReference type="PROSITE" id="PS00463">
    <property type="entry name" value="ZN2_CY6_FUNGAL_1"/>
    <property type="match status" value="1"/>
</dbReference>
<feature type="compositionally biased region" description="Low complexity" evidence="5">
    <location>
        <begin position="137"/>
        <end position="158"/>
    </location>
</feature>
<proteinExistence type="predicted"/>
<dbReference type="Gene3D" id="4.10.240.10">
    <property type="entry name" value="Zn(2)-C6 fungal-type DNA-binding domain"/>
    <property type="match status" value="1"/>
</dbReference>
<dbReference type="SMART" id="SM00066">
    <property type="entry name" value="GAL4"/>
    <property type="match status" value="1"/>
</dbReference>
<feature type="compositionally biased region" description="Polar residues" evidence="5">
    <location>
        <begin position="195"/>
        <end position="211"/>
    </location>
</feature>
<evidence type="ECO:0000313" key="8">
    <source>
        <dbReference type="Proteomes" id="UP001222325"/>
    </source>
</evidence>
<evidence type="ECO:0000256" key="3">
    <source>
        <dbReference type="ARBA" id="ARBA00023125"/>
    </source>
</evidence>
<reference evidence="7" key="1">
    <citation type="submission" date="2023-03" db="EMBL/GenBank/DDBJ databases">
        <title>Massive genome expansion in bonnet fungi (Mycena s.s.) driven by repeated elements and novel gene families across ecological guilds.</title>
        <authorList>
            <consortium name="Lawrence Berkeley National Laboratory"/>
            <person name="Harder C.B."/>
            <person name="Miyauchi S."/>
            <person name="Viragh M."/>
            <person name="Kuo A."/>
            <person name="Thoen E."/>
            <person name="Andreopoulos B."/>
            <person name="Lu D."/>
            <person name="Skrede I."/>
            <person name="Drula E."/>
            <person name="Henrissat B."/>
            <person name="Morin E."/>
            <person name="Kohler A."/>
            <person name="Barry K."/>
            <person name="LaButti K."/>
            <person name="Morin E."/>
            <person name="Salamov A."/>
            <person name="Lipzen A."/>
            <person name="Mereny Z."/>
            <person name="Hegedus B."/>
            <person name="Baldrian P."/>
            <person name="Stursova M."/>
            <person name="Weitz H."/>
            <person name="Taylor A."/>
            <person name="Grigoriev I.V."/>
            <person name="Nagy L.G."/>
            <person name="Martin F."/>
            <person name="Kauserud H."/>
        </authorList>
    </citation>
    <scope>NUCLEOTIDE SEQUENCE</scope>
    <source>
        <strain evidence="7">CBHHK173m</strain>
    </source>
</reference>
<organism evidence="7 8">
    <name type="scientific">Mycena belliarum</name>
    <dbReference type="NCBI Taxonomy" id="1033014"/>
    <lineage>
        <taxon>Eukaryota</taxon>
        <taxon>Fungi</taxon>
        <taxon>Dikarya</taxon>
        <taxon>Basidiomycota</taxon>
        <taxon>Agaricomycotina</taxon>
        <taxon>Agaricomycetes</taxon>
        <taxon>Agaricomycetidae</taxon>
        <taxon>Agaricales</taxon>
        <taxon>Marasmiineae</taxon>
        <taxon>Mycenaceae</taxon>
        <taxon>Mycena</taxon>
    </lineage>
</organism>
<feature type="region of interest" description="Disordered" evidence="5">
    <location>
        <begin position="325"/>
        <end position="375"/>
    </location>
</feature>
<feature type="region of interest" description="Disordered" evidence="5">
    <location>
        <begin position="193"/>
        <end position="213"/>
    </location>
</feature>
<dbReference type="PANTHER" id="PTHR46910:SF3">
    <property type="entry name" value="HALOTOLERANCE PROTEIN 9-RELATED"/>
    <property type="match status" value="1"/>
</dbReference>
<dbReference type="GO" id="GO:0003677">
    <property type="term" value="F:DNA binding"/>
    <property type="evidence" value="ECO:0007669"/>
    <property type="project" value="UniProtKB-KW"/>
</dbReference>
<keyword evidence="8" id="KW-1185">Reference proteome</keyword>
<dbReference type="InterPro" id="IPR050987">
    <property type="entry name" value="AtrR-like"/>
</dbReference>
<protein>
    <recommendedName>
        <fullName evidence="6">Zn(2)-C6 fungal-type domain-containing protein</fullName>
    </recommendedName>
</protein>
<comment type="caution">
    <text evidence="7">The sequence shown here is derived from an EMBL/GenBank/DDBJ whole genome shotgun (WGS) entry which is preliminary data.</text>
</comment>
<dbReference type="SUPFAM" id="SSF57701">
    <property type="entry name" value="Zn2/Cys6 DNA-binding domain"/>
    <property type="match status" value="1"/>
</dbReference>
<feature type="domain" description="Zn(2)-C6 fungal-type" evidence="6">
    <location>
        <begin position="10"/>
        <end position="42"/>
    </location>
</feature>
<evidence type="ECO:0000256" key="1">
    <source>
        <dbReference type="ARBA" id="ARBA00004123"/>
    </source>
</evidence>
<feature type="compositionally biased region" description="Pro residues" evidence="5">
    <location>
        <begin position="88"/>
        <end position="99"/>
    </location>
</feature>
<dbReference type="Pfam" id="PF00172">
    <property type="entry name" value="Zn_clus"/>
    <property type="match status" value="1"/>
</dbReference>
<dbReference type="Proteomes" id="UP001222325">
    <property type="component" value="Unassembled WGS sequence"/>
</dbReference>
<keyword evidence="2" id="KW-0479">Metal-binding</keyword>
<feature type="compositionally biased region" description="Low complexity" evidence="5">
    <location>
        <begin position="700"/>
        <end position="710"/>
    </location>
</feature>
<evidence type="ECO:0000256" key="5">
    <source>
        <dbReference type="SAM" id="MobiDB-lite"/>
    </source>
</evidence>
<dbReference type="PROSITE" id="PS50048">
    <property type="entry name" value="ZN2_CY6_FUNGAL_2"/>
    <property type="match status" value="1"/>
</dbReference>
<dbReference type="PANTHER" id="PTHR46910">
    <property type="entry name" value="TRANSCRIPTION FACTOR PDR1"/>
    <property type="match status" value="1"/>
</dbReference>
<feature type="compositionally biased region" description="Low complexity" evidence="5">
    <location>
        <begin position="330"/>
        <end position="364"/>
    </location>
</feature>
<gene>
    <name evidence="7" type="ORF">B0H15DRAFT_796964</name>
</gene>
<evidence type="ECO:0000259" key="6">
    <source>
        <dbReference type="PROSITE" id="PS50048"/>
    </source>
</evidence>
<accession>A0AAD6XTS9</accession>